<keyword evidence="3" id="KW-1185">Reference proteome</keyword>
<feature type="region of interest" description="Disordered" evidence="1">
    <location>
        <begin position="105"/>
        <end position="156"/>
    </location>
</feature>
<protein>
    <submittedName>
        <fullName evidence="2">Uncharacterized protein</fullName>
    </submittedName>
</protein>
<evidence type="ECO:0000256" key="1">
    <source>
        <dbReference type="SAM" id="MobiDB-lite"/>
    </source>
</evidence>
<comment type="caution">
    <text evidence="2">The sequence shown here is derived from an EMBL/GenBank/DDBJ whole genome shotgun (WGS) entry which is preliminary data.</text>
</comment>
<feature type="compositionally biased region" description="Polar residues" evidence="1">
    <location>
        <begin position="1"/>
        <end position="28"/>
    </location>
</feature>
<organism evidence="2 3">
    <name type="scientific">Striga hermonthica</name>
    <name type="common">Purple witchweed</name>
    <name type="synonym">Buchnera hermonthica</name>
    <dbReference type="NCBI Taxonomy" id="68872"/>
    <lineage>
        <taxon>Eukaryota</taxon>
        <taxon>Viridiplantae</taxon>
        <taxon>Streptophyta</taxon>
        <taxon>Embryophyta</taxon>
        <taxon>Tracheophyta</taxon>
        <taxon>Spermatophyta</taxon>
        <taxon>Magnoliopsida</taxon>
        <taxon>eudicotyledons</taxon>
        <taxon>Gunneridae</taxon>
        <taxon>Pentapetalae</taxon>
        <taxon>asterids</taxon>
        <taxon>lamiids</taxon>
        <taxon>Lamiales</taxon>
        <taxon>Orobanchaceae</taxon>
        <taxon>Buchnereae</taxon>
        <taxon>Striga</taxon>
    </lineage>
</organism>
<evidence type="ECO:0000313" key="3">
    <source>
        <dbReference type="Proteomes" id="UP001153555"/>
    </source>
</evidence>
<feature type="compositionally biased region" description="Polar residues" evidence="1">
    <location>
        <begin position="126"/>
        <end position="147"/>
    </location>
</feature>
<name>A0A9N7RJV4_STRHE</name>
<evidence type="ECO:0000313" key="2">
    <source>
        <dbReference type="EMBL" id="CAA0830786.1"/>
    </source>
</evidence>
<gene>
    <name evidence="2" type="ORF">SHERM_26175</name>
</gene>
<sequence length="156" mass="16722">GEVDSSPPSAQVDTSNNTATRNTESVPVQTVPRRSGSVSQLPDQWLGLGQSKGSVPVNLELDPRTYNEALEKKDADSLKFAMNAEMGSDIGYYILKDKPAYLAGRGGQIESRPSQKGGRVDARAAQGSNRQAIEQYNARSGTSSSLSFDRISDRAS</sequence>
<dbReference type="Proteomes" id="UP001153555">
    <property type="component" value="Unassembled WGS sequence"/>
</dbReference>
<feature type="non-terminal residue" evidence="2">
    <location>
        <position position="156"/>
    </location>
</feature>
<feature type="region of interest" description="Disordered" evidence="1">
    <location>
        <begin position="1"/>
        <end position="57"/>
    </location>
</feature>
<accession>A0A9N7RJV4</accession>
<dbReference type="AlphaFoldDB" id="A0A9N7RJV4"/>
<reference evidence="2" key="1">
    <citation type="submission" date="2019-12" db="EMBL/GenBank/DDBJ databases">
        <authorList>
            <person name="Scholes J."/>
        </authorList>
    </citation>
    <scope>NUCLEOTIDE SEQUENCE</scope>
</reference>
<feature type="non-terminal residue" evidence="2">
    <location>
        <position position="1"/>
    </location>
</feature>
<proteinExistence type="predicted"/>
<dbReference type="EMBL" id="CACSLK010027831">
    <property type="protein sequence ID" value="CAA0830786.1"/>
    <property type="molecule type" value="Genomic_DNA"/>
</dbReference>